<accession>A0A4R4P3P6</accession>
<dbReference type="InterPro" id="IPR046924">
    <property type="entry name" value="CATASP"/>
</dbReference>
<protein>
    <recommendedName>
        <fullName evidence="2">CATRA-Associated Small Protein domain-containing protein</fullName>
    </recommendedName>
</protein>
<dbReference type="AlphaFoldDB" id="A0A4R4P3P6"/>
<dbReference type="OrthoDB" id="4306366at2"/>
<feature type="domain" description="CATRA-Associated Small Protein" evidence="2">
    <location>
        <begin position="8"/>
        <end position="91"/>
    </location>
</feature>
<reference evidence="3 4" key="1">
    <citation type="submission" date="2019-03" db="EMBL/GenBank/DDBJ databases">
        <title>Draft genome sequences of novel Actinobacteria.</title>
        <authorList>
            <person name="Sahin N."/>
            <person name="Ay H."/>
            <person name="Saygin H."/>
        </authorList>
    </citation>
    <scope>NUCLEOTIDE SEQUENCE [LARGE SCALE GENOMIC DNA]</scope>
    <source>
        <strain evidence="3 4">DSM 45347</strain>
    </source>
</reference>
<keyword evidence="4" id="KW-1185">Reference proteome</keyword>
<evidence type="ECO:0000313" key="4">
    <source>
        <dbReference type="Proteomes" id="UP000295431"/>
    </source>
</evidence>
<evidence type="ECO:0000259" key="2">
    <source>
        <dbReference type="Pfam" id="PF20271"/>
    </source>
</evidence>
<gene>
    <name evidence="3" type="ORF">E1284_13025</name>
</gene>
<proteinExistence type="predicted"/>
<dbReference type="Proteomes" id="UP000295431">
    <property type="component" value="Unassembled WGS sequence"/>
</dbReference>
<dbReference type="RefSeq" id="WP_131939310.1">
    <property type="nucleotide sequence ID" value="NZ_BAAAMX010000016.1"/>
</dbReference>
<dbReference type="Pfam" id="PF20271">
    <property type="entry name" value="CATASP"/>
    <property type="match status" value="1"/>
</dbReference>
<evidence type="ECO:0000313" key="3">
    <source>
        <dbReference type="EMBL" id="TDC16264.1"/>
    </source>
</evidence>
<sequence length="111" mass="12210">MEKPLQAEAIGILREVLEWRLPRVRWERVERRLDDVAGALAEGDPANLRNAVYALELSGPDRAARIEDVLVLAPPPPTRERVGELVHRLESSVETPPAQVASGREDDASAG</sequence>
<name>A0A4R4P3P6_9ACTN</name>
<organism evidence="3 4">
    <name type="scientific">Actinomadura bangladeshensis</name>
    <dbReference type="NCBI Taxonomy" id="453573"/>
    <lineage>
        <taxon>Bacteria</taxon>
        <taxon>Bacillati</taxon>
        <taxon>Actinomycetota</taxon>
        <taxon>Actinomycetes</taxon>
        <taxon>Streptosporangiales</taxon>
        <taxon>Thermomonosporaceae</taxon>
        <taxon>Actinomadura</taxon>
    </lineage>
</organism>
<comment type="caution">
    <text evidence="3">The sequence shown here is derived from an EMBL/GenBank/DDBJ whole genome shotgun (WGS) entry which is preliminary data.</text>
</comment>
<feature type="region of interest" description="Disordered" evidence="1">
    <location>
        <begin position="87"/>
        <end position="111"/>
    </location>
</feature>
<dbReference type="EMBL" id="SMJW01000053">
    <property type="protein sequence ID" value="TDC16264.1"/>
    <property type="molecule type" value="Genomic_DNA"/>
</dbReference>
<evidence type="ECO:0000256" key="1">
    <source>
        <dbReference type="SAM" id="MobiDB-lite"/>
    </source>
</evidence>